<gene>
    <name evidence="2" type="ORF">GCM10022204_26400</name>
</gene>
<protein>
    <recommendedName>
        <fullName evidence="4">TrbC/VIRB2 family protein</fullName>
    </recommendedName>
</protein>
<evidence type="ECO:0000256" key="1">
    <source>
        <dbReference type="SAM" id="Phobius"/>
    </source>
</evidence>
<proteinExistence type="predicted"/>
<organism evidence="2 3">
    <name type="scientific">Microlunatus aurantiacus</name>
    <dbReference type="NCBI Taxonomy" id="446786"/>
    <lineage>
        <taxon>Bacteria</taxon>
        <taxon>Bacillati</taxon>
        <taxon>Actinomycetota</taxon>
        <taxon>Actinomycetes</taxon>
        <taxon>Propionibacteriales</taxon>
        <taxon>Propionibacteriaceae</taxon>
        <taxon>Microlunatus</taxon>
    </lineage>
</organism>
<keyword evidence="1" id="KW-0472">Membrane</keyword>
<name>A0ABP7DL72_9ACTN</name>
<evidence type="ECO:0000313" key="3">
    <source>
        <dbReference type="Proteomes" id="UP001500051"/>
    </source>
</evidence>
<keyword evidence="1" id="KW-1133">Transmembrane helix</keyword>
<keyword evidence="1" id="KW-0812">Transmembrane</keyword>
<feature type="transmembrane region" description="Helical" evidence="1">
    <location>
        <begin position="77"/>
        <end position="98"/>
    </location>
</feature>
<evidence type="ECO:0008006" key="4">
    <source>
        <dbReference type="Google" id="ProtNLM"/>
    </source>
</evidence>
<accession>A0ABP7DL72</accession>
<dbReference type="Proteomes" id="UP001500051">
    <property type="component" value="Unassembled WGS sequence"/>
</dbReference>
<reference evidence="3" key="1">
    <citation type="journal article" date="2019" name="Int. J. Syst. Evol. Microbiol.">
        <title>The Global Catalogue of Microorganisms (GCM) 10K type strain sequencing project: providing services to taxonomists for standard genome sequencing and annotation.</title>
        <authorList>
            <consortium name="The Broad Institute Genomics Platform"/>
            <consortium name="The Broad Institute Genome Sequencing Center for Infectious Disease"/>
            <person name="Wu L."/>
            <person name="Ma J."/>
        </authorList>
    </citation>
    <scope>NUCLEOTIDE SEQUENCE [LARGE SCALE GENOMIC DNA]</scope>
    <source>
        <strain evidence="3">JCM 16548</strain>
    </source>
</reference>
<evidence type="ECO:0000313" key="2">
    <source>
        <dbReference type="EMBL" id="GAA3707223.1"/>
    </source>
</evidence>
<keyword evidence="3" id="KW-1185">Reference proteome</keyword>
<sequence>MALPELITATTHLLGVLPLQIPNPDPVQPPGTQGVETILAWLKWIGFAVVAGAIIVGGIGIAVALRRGEAGDALPKILWPMAGAIVIGGGIGMVSALMGG</sequence>
<feature type="transmembrane region" description="Helical" evidence="1">
    <location>
        <begin position="44"/>
        <end position="65"/>
    </location>
</feature>
<comment type="caution">
    <text evidence="2">The sequence shown here is derived from an EMBL/GenBank/DDBJ whole genome shotgun (WGS) entry which is preliminary data.</text>
</comment>
<dbReference type="RefSeq" id="WP_344812849.1">
    <property type="nucleotide sequence ID" value="NZ_BAAAYX010000011.1"/>
</dbReference>
<dbReference type="EMBL" id="BAAAYX010000011">
    <property type="protein sequence ID" value="GAA3707223.1"/>
    <property type="molecule type" value="Genomic_DNA"/>
</dbReference>